<dbReference type="AlphaFoldDB" id="A0A165J3J7"/>
<gene>
    <name evidence="1" type="ORF">EXIGLDRAFT_737175</name>
</gene>
<keyword evidence="2" id="KW-1185">Reference proteome</keyword>
<dbReference type="EMBL" id="KV425975">
    <property type="protein sequence ID" value="KZV94282.1"/>
    <property type="molecule type" value="Genomic_DNA"/>
</dbReference>
<protein>
    <submittedName>
        <fullName evidence="1">Uncharacterized protein</fullName>
    </submittedName>
</protein>
<evidence type="ECO:0000313" key="2">
    <source>
        <dbReference type="Proteomes" id="UP000077266"/>
    </source>
</evidence>
<accession>A0A165J3J7</accession>
<dbReference type="Proteomes" id="UP000077266">
    <property type="component" value="Unassembled WGS sequence"/>
</dbReference>
<dbReference type="InParanoid" id="A0A165J3J7"/>
<proteinExistence type="predicted"/>
<name>A0A165J3J7_EXIGL</name>
<evidence type="ECO:0000313" key="1">
    <source>
        <dbReference type="EMBL" id="KZV94282.1"/>
    </source>
</evidence>
<sequence length="57" mass="6200">MPYVLDPSFTGAHIEISPGSWSGPSFSTSVSIRRPTPGIGATLVTAKSRPSYWYRTQ</sequence>
<reference evidence="1 2" key="1">
    <citation type="journal article" date="2016" name="Mol. Biol. Evol.">
        <title>Comparative Genomics of Early-Diverging Mushroom-Forming Fungi Provides Insights into the Origins of Lignocellulose Decay Capabilities.</title>
        <authorList>
            <person name="Nagy L.G."/>
            <person name="Riley R."/>
            <person name="Tritt A."/>
            <person name="Adam C."/>
            <person name="Daum C."/>
            <person name="Floudas D."/>
            <person name="Sun H."/>
            <person name="Yadav J.S."/>
            <person name="Pangilinan J."/>
            <person name="Larsson K.H."/>
            <person name="Matsuura K."/>
            <person name="Barry K."/>
            <person name="Labutti K."/>
            <person name="Kuo R."/>
            <person name="Ohm R.A."/>
            <person name="Bhattacharya S.S."/>
            <person name="Shirouzu T."/>
            <person name="Yoshinaga Y."/>
            <person name="Martin F.M."/>
            <person name="Grigoriev I.V."/>
            <person name="Hibbett D.S."/>
        </authorList>
    </citation>
    <scope>NUCLEOTIDE SEQUENCE [LARGE SCALE GENOMIC DNA]</scope>
    <source>
        <strain evidence="1 2">HHB12029</strain>
    </source>
</reference>
<organism evidence="1 2">
    <name type="scientific">Exidia glandulosa HHB12029</name>
    <dbReference type="NCBI Taxonomy" id="1314781"/>
    <lineage>
        <taxon>Eukaryota</taxon>
        <taxon>Fungi</taxon>
        <taxon>Dikarya</taxon>
        <taxon>Basidiomycota</taxon>
        <taxon>Agaricomycotina</taxon>
        <taxon>Agaricomycetes</taxon>
        <taxon>Auriculariales</taxon>
        <taxon>Exidiaceae</taxon>
        <taxon>Exidia</taxon>
    </lineage>
</organism>